<evidence type="ECO:0000313" key="2">
    <source>
        <dbReference type="Proteomes" id="UP000837857"/>
    </source>
</evidence>
<dbReference type="EMBL" id="OW152829">
    <property type="protein sequence ID" value="CAH2047344.1"/>
    <property type="molecule type" value="Genomic_DNA"/>
</dbReference>
<sequence>MVIIIVSPTKELAVTRTGTTHGARIVSAAKIYDHVRAVESDNGAASSSAMQVIKPLNECITIMFRASAQRASAAGIYEMPSLRGFPRLILWRDAVSSVVYFVNGIHLRPHPAVIRSIIRRGPAPERSDFD</sequence>
<protein>
    <submittedName>
        <fullName evidence="1">Uncharacterized protein</fullName>
    </submittedName>
</protein>
<feature type="non-terminal residue" evidence="1">
    <location>
        <position position="1"/>
    </location>
</feature>
<keyword evidence="2" id="KW-1185">Reference proteome</keyword>
<dbReference type="Proteomes" id="UP000837857">
    <property type="component" value="Chromosome 17"/>
</dbReference>
<accession>A0ABN8I4X7</accession>
<proteinExistence type="predicted"/>
<gene>
    <name evidence="1" type="ORF">IPOD504_LOCUS5732</name>
</gene>
<reference evidence="1" key="1">
    <citation type="submission" date="2022-03" db="EMBL/GenBank/DDBJ databases">
        <authorList>
            <person name="Martin H S."/>
        </authorList>
    </citation>
    <scope>NUCLEOTIDE SEQUENCE</scope>
</reference>
<name>A0ABN8I4X7_9NEOP</name>
<evidence type="ECO:0000313" key="1">
    <source>
        <dbReference type="EMBL" id="CAH2047344.1"/>
    </source>
</evidence>
<organism evidence="1 2">
    <name type="scientific">Iphiclides podalirius</name>
    <name type="common">scarce swallowtail</name>
    <dbReference type="NCBI Taxonomy" id="110791"/>
    <lineage>
        <taxon>Eukaryota</taxon>
        <taxon>Metazoa</taxon>
        <taxon>Ecdysozoa</taxon>
        <taxon>Arthropoda</taxon>
        <taxon>Hexapoda</taxon>
        <taxon>Insecta</taxon>
        <taxon>Pterygota</taxon>
        <taxon>Neoptera</taxon>
        <taxon>Endopterygota</taxon>
        <taxon>Lepidoptera</taxon>
        <taxon>Glossata</taxon>
        <taxon>Ditrysia</taxon>
        <taxon>Papilionoidea</taxon>
        <taxon>Papilionidae</taxon>
        <taxon>Papilioninae</taxon>
        <taxon>Iphiclides</taxon>
    </lineage>
</organism>